<accession>A0A8H5FVH9</accession>
<dbReference type="InterPro" id="IPR008266">
    <property type="entry name" value="Tyr_kinase_AS"/>
</dbReference>
<feature type="domain" description="PH" evidence="2">
    <location>
        <begin position="22"/>
        <end position="122"/>
    </location>
</feature>
<evidence type="ECO:0000259" key="3">
    <source>
        <dbReference type="PROSITE" id="PS50011"/>
    </source>
</evidence>
<dbReference type="InterPro" id="IPR001245">
    <property type="entry name" value="Ser-Thr/Tyr_kinase_cat_dom"/>
</dbReference>
<dbReference type="OrthoDB" id="10261027at2759"/>
<feature type="region of interest" description="Disordered" evidence="1">
    <location>
        <begin position="191"/>
        <end position="213"/>
    </location>
</feature>
<name>A0A8H5FVH9_9AGAR</name>
<dbReference type="EMBL" id="JAACJM010000076">
    <property type="protein sequence ID" value="KAF5350278.1"/>
    <property type="molecule type" value="Genomic_DNA"/>
</dbReference>
<keyword evidence="5" id="KW-1185">Reference proteome</keyword>
<dbReference type="PROSITE" id="PS00109">
    <property type="entry name" value="PROTEIN_KINASE_TYR"/>
    <property type="match status" value="1"/>
</dbReference>
<dbReference type="PROSITE" id="PS50011">
    <property type="entry name" value="PROTEIN_KINASE_DOM"/>
    <property type="match status" value="1"/>
</dbReference>
<evidence type="ECO:0008006" key="6">
    <source>
        <dbReference type="Google" id="ProtNLM"/>
    </source>
</evidence>
<dbReference type="PROSITE" id="PS50003">
    <property type="entry name" value="PH_DOMAIN"/>
    <property type="match status" value="1"/>
</dbReference>
<evidence type="ECO:0000313" key="5">
    <source>
        <dbReference type="Proteomes" id="UP000559256"/>
    </source>
</evidence>
<feature type="compositionally biased region" description="Polar residues" evidence="1">
    <location>
        <begin position="191"/>
        <end position="201"/>
    </location>
</feature>
<evidence type="ECO:0000259" key="2">
    <source>
        <dbReference type="PROSITE" id="PS50003"/>
    </source>
</evidence>
<dbReference type="InterPro" id="IPR011009">
    <property type="entry name" value="Kinase-like_dom_sf"/>
</dbReference>
<dbReference type="InterPro" id="IPR036872">
    <property type="entry name" value="CH_dom_sf"/>
</dbReference>
<dbReference type="SUPFAM" id="SSF56112">
    <property type="entry name" value="Protein kinase-like (PK-like)"/>
    <property type="match status" value="1"/>
</dbReference>
<dbReference type="GO" id="GO:0005737">
    <property type="term" value="C:cytoplasm"/>
    <property type="evidence" value="ECO:0007669"/>
    <property type="project" value="UniProtKB-ARBA"/>
</dbReference>
<comment type="caution">
    <text evidence="4">The sequence shown here is derived from an EMBL/GenBank/DDBJ whole genome shotgun (WGS) entry which is preliminary data.</text>
</comment>
<organism evidence="4 5">
    <name type="scientific">Tetrapyrgos nigripes</name>
    <dbReference type="NCBI Taxonomy" id="182062"/>
    <lineage>
        <taxon>Eukaryota</taxon>
        <taxon>Fungi</taxon>
        <taxon>Dikarya</taxon>
        <taxon>Basidiomycota</taxon>
        <taxon>Agaricomycotina</taxon>
        <taxon>Agaricomycetes</taxon>
        <taxon>Agaricomycetidae</taxon>
        <taxon>Agaricales</taxon>
        <taxon>Marasmiineae</taxon>
        <taxon>Marasmiaceae</taxon>
        <taxon>Tetrapyrgos</taxon>
    </lineage>
</organism>
<dbReference type="PRINTS" id="PR00888">
    <property type="entry name" value="SM22CALPONIN"/>
</dbReference>
<feature type="domain" description="Protein kinase" evidence="3">
    <location>
        <begin position="601"/>
        <end position="874"/>
    </location>
</feature>
<proteinExistence type="predicted"/>
<dbReference type="SUPFAM" id="SSF50729">
    <property type="entry name" value="PH domain-like"/>
    <property type="match status" value="1"/>
</dbReference>
<dbReference type="PANTHER" id="PTHR44329">
    <property type="entry name" value="SERINE/THREONINE-PROTEIN KINASE TNNI3K-RELATED"/>
    <property type="match status" value="1"/>
</dbReference>
<evidence type="ECO:0000256" key="1">
    <source>
        <dbReference type="SAM" id="MobiDB-lite"/>
    </source>
</evidence>
<dbReference type="Gene3D" id="1.10.418.10">
    <property type="entry name" value="Calponin-like domain"/>
    <property type="match status" value="1"/>
</dbReference>
<dbReference type="InterPro" id="IPR003096">
    <property type="entry name" value="SM22_calponin"/>
</dbReference>
<dbReference type="InterPro" id="IPR000719">
    <property type="entry name" value="Prot_kinase_dom"/>
</dbReference>
<dbReference type="SUPFAM" id="SSF47576">
    <property type="entry name" value="Calponin-homology domain, CH-domain"/>
    <property type="match status" value="1"/>
</dbReference>
<dbReference type="InterPro" id="IPR011993">
    <property type="entry name" value="PH-like_dom_sf"/>
</dbReference>
<dbReference type="SMART" id="SM00233">
    <property type="entry name" value="PH"/>
    <property type="match status" value="1"/>
</dbReference>
<evidence type="ECO:0000313" key="4">
    <source>
        <dbReference type="EMBL" id="KAF5350278.1"/>
    </source>
</evidence>
<dbReference type="InterPro" id="IPR001849">
    <property type="entry name" value="PH_domain"/>
</dbReference>
<dbReference type="Gene3D" id="1.10.510.10">
    <property type="entry name" value="Transferase(Phosphotransferase) domain 1"/>
    <property type="match status" value="1"/>
</dbReference>
<dbReference type="Pfam" id="PF00169">
    <property type="entry name" value="PH"/>
    <property type="match status" value="1"/>
</dbReference>
<dbReference type="InterPro" id="IPR051681">
    <property type="entry name" value="Ser/Thr_Kinases-Pseudokinases"/>
</dbReference>
<dbReference type="AlphaFoldDB" id="A0A8H5FVH9"/>
<dbReference type="Proteomes" id="UP000559256">
    <property type="component" value="Unassembled WGS sequence"/>
</dbReference>
<reference evidence="4 5" key="1">
    <citation type="journal article" date="2020" name="ISME J.">
        <title>Uncovering the hidden diversity of litter-decomposition mechanisms in mushroom-forming fungi.</title>
        <authorList>
            <person name="Floudas D."/>
            <person name="Bentzer J."/>
            <person name="Ahren D."/>
            <person name="Johansson T."/>
            <person name="Persson P."/>
            <person name="Tunlid A."/>
        </authorList>
    </citation>
    <scope>NUCLEOTIDE SEQUENCE [LARGE SCALE GENOMIC DNA]</scope>
    <source>
        <strain evidence="4 5">CBS 291.85</strain>
    </source>
</reference>
<dbReference type="GO" id="GO:0005524">
    <property type="term" value="F:ATP binding"/>
    <property type="evidence" value="ECO:0007669"/>
    <property type="project" value="InterPro"/>
</dbReference>
<protein>
    <recommendedName>
        <fullName evidence="6">Non-specific serine/threonine protein kinase</fullName>
    </recommendedName>
</protein>
<dbReference type="Pfam" id="PF07714">
    <property type="entry name" value="PK_Tyr_Ser-Thr"/>
    <property type="match status" value="1"/>
</dbReference>
<sequence>MMVLDILSPLHLTMVYSFLKSATLRTGTAEIKKAGLSSLKGWKQRWLVLNSATLIGYKNTTEPEIVLTLALDNIKQIECVNMSKDRSRCLHLTTHEGSNYYLSFRTTSELFGWREILDEITLSPVPRQRYELVEEPGEGYLTDSSNQITLVSDSSKLNHVHPVKSQSYSASRPTKVEYTLHPTRSTPNLALRSTETTSQGRSRNHLKDGRENFTPFQRSQVRRAITILCQDMEPRMLRISDPGGEKPFDLVEVRLRPLLRLQRKWKKVIDAAELDEETRSVFSSALKDGVVLCEFVNTLHSSPVIRPDPREQVNIDKFLAQCSDDGLSADELFLRGDITASSSNSLTRVARTIIALAKAVEAPDSRNSNLEALVNFSKDGLVRHSKSASQSSCVEVWVDRWIASRSAVSTVRYDVSSPTDGAGRSKLPKVYKVCKDQDVLITLETDRIAELGPFRFGNDSEPKVISLYRALKKLVKFMVSLDVVSSLVESAQFRVRLLQISAELKVSDNRLLRDAMHKDDLEIAQLLRSAISLQECKEAILGLQGEDAQSCIDLLQDVLDKACIKPEDDDGFNHSARRLLVKLSEAQNILPSSLFIKGVKREQADACCGGTFGDIYRASYKGQGQDVALKRLRIFQRDAARQKTRRKFCREALLWQRLHHPFVLPFIGLDSESFPSFTCLVSPWMRHGTVLKHLSEHGYTNIEVRLFEIAQGLAYLHSQKIVHGDLRGSNILVDEEWHARLADFGLAVFSDATITGHDSHRGGSVRWTAPELHHPQAFGLKHCRRTFDTDVYSFACVCIELYTGRPPFAEHHHDPAVMLRVLAGERPPRPLDVMGRPIPDYLWEIIQLCWCQDFEGRPTMNNVIEMMMTGNPELRKTLNVHEYSEVTDLDSTLHPENPGPHTLSRSRMFTRATIRPTASRHTENRLLDFRYPQDGKCPKF</sequence>
<dbReference type="GO" id="GO:0004674">
    <property type="term" value="F:protein serine/threonine kinase activity"/>
    <property type="evidence" value="ECO:0007669"/>
    <property type="project" value="TreeGrafter"/>
</dbReference>
<gene>
    <name evidence="4" type="ORF">D9758_007806</name>
</gene>
<dbReference type="Gene3D" id="2.30.29.30">
    <property type="entry name" value="Pleckstrin-homology domain (PH domain)/Phosphotyrosine-binding domain (PTB)"/>
    <property type="match status" value="1"/>
</dbReference>